<organism evidence="7 9">
    <name type="scientific">Cercospora beticola</name>
    <name type="common">Sugarbeet leaf spot fungus</name>
    <dbReference type="NCBI Taxonomy" id="122368"/>
    <lineage>
        <taxon>Eukaryota</taxon>
        <taxon>Fungi</taxon>
        <taxon>Dikarya</taxon>
        <taxon>Ascomycota</taxon>
        <taxon>Pezizomycotina</taxon>
        <taxon>Dothideomycetes</taxon>
        <taxon>Dothideomycetidae</taxon>
        <taxon>Mycosphaerellales</taxon>
        <taxon>Mycosphaerellaceae</taxon>
        <taxon>Cercospora</taxon>
    </lineage>
</organism>
<evidence type="ECO:0000256" key="4">
    <source>
        <dbReference type="PIRNR" id="PIRNR036492"/>
    </source>
</evidence>
<dbReference type="EMBL" id="CP134192">
    <property type="protein sequence ID" value="WPB08463.1"/>
    <property type="molecule type" value="Genomic_DNA"/>
</dbReference>
<evidence type="ECO:0000313" key="8">
    <source>
        <dbReference type="EMBL" id="WPB08463.1"/>
    </source>
</evidence>
<evidence type="ECO:0000256" key="2">
    <source>
        <dbReference type="ARBA" id="ARBA00022746"/>
    </source>
</evidence>
<evidence type="ECO:0000313" key="9">
    <source>
        <dbReference type="Proteomes" id="UP000230605"/>
    </source>
</evidence>
<dbReference type="AlphaFoldDB" id="A0A2G5HEC7"/>
<evidence type="ECO:0000313" key="7">
    <source>
        <dbReference type="EMBL" id="PIA90855.1"/>
    </source>
</evidence>
<sequence length="483" mass="52601">MATYTSQQDFKSAYDTLNATYATHKTKDIRWRKWQLKQLWWLIEENTDAIVKAFAADLNRTEAECRMYDVGGVKKDIKEALDNIDTWAKGQPVEGAGILMGRFGGAYLRKEPLGVCLIIGAWNFPLVTLLGPVVPAIAAGNCVMMKPSELAGAVSSLLAELVSKYMDPSAIRVATGGAKETGFMLEHKWNHIFYTGGAKVGRIIASAAAKHLTPTVLELGGQAPAIVTKSANIDLAAKRIANFKLTNAGQICLNVNHVFVDPSIHDEFVSRLQSWFKEMLKDDSWLAHIISDNHYTRVTDLLSRTNGKIAYGGEHVASTKFAHPAIITDVTTEDSLMSEELFAPFVPVLKATTEEAVATIGTMPHPLGLYIFSTKQQEIDHVLDRTTSGGVTINDVAVHAGVPGAPFGGVGESGTGAYHGKAGFDAFSHSRTVVGLPNWMDAGWRYNPPKLENVAKWDTAKATWKKGEKLEDQSTGGSWLGLW</sequence>
<dbReference type="EMBL" id="LKMD01000107">
    <property type="protein sequence ID" value="PIA90855.1"/>
    <property type="molecule type" value="Genomic_DNA"/>
</dbReference>
<dbReference type="OrthoDB" id="440325at2759"/>
<evidence type="ECO:0000256" key="5">
    <source>
        <dbReference type="PIRSR" id="PIRSR036492-1"/>
    </source>
</evidence>
<dbReference type="InterPro" id="IPR016162">
    <property type="entry name" value="Ald_DH_N"/>
</dbReference>
<dbReference type="GO" id="GO:0006081">
    <property type="term" value="P:aldehyde metabolic process"/>
    <property type="evidence" value="ECO:0007669"/>
    <property type="project" value="InterPro"/>
</dbReference>
<evidence type="ECO:0000256" key="3">
    <source>
        <dbReference type="ARBA" id="ARBA00023002"/>
    </source>
</evidence>
<dbReference type="GO" id="GO:0016117">
    <property type="term" value="P:carotenoid biosynthetic process"/>
    <property type="evidence" value="ECO:0007669"/>
    <property type="project" value="UniProtKB-KW"/>
</dbReference>
<reference evidence="7 9" key="1">
    <citation type="submission" date="2015-10" db="EMBL/GenBank/DDBJ databases">
        <title>The cercosporin biosynthetic gene cluster was horizontally transferred to several fungal lineages and shown to be expanded in Cercospora beticola based on microsynteny with recipient genomes.</title>
        <authorList>
            <person name="De Jonge R."/>
            <person name="Ebert M.K."/>
            <person name="Suttle J.C."/>
            <person name="Jurick Ii W.M."/>
            <person name="Secor G.A."/>
            <person name="Thomma B.P."/>
            <person name="Van De Peer Y."/>
            <person name="Bolton M.D."/>
        </authorList>
    </citation>
    <scope>NUCLEOTIDE SEQUENCE [LARGE SCALE GENOMIC DNA]</scope>
    <source>
        <strain evidence="7 9">09-40</strain>
    </source>
</reference>
<accession>A0A2G5HEC7</accession>
<dbReference type="CDD" id="cd07135">
    <property type="entry name" value="ALDH_F14-YMR110C"/>
    <property type="match status" value="1"/>
</dbReference>
<dbReference type="SUPFAM" id="SSF53720">
    <property type="entry name" value="ALDH-like"/>
    <property type="match status" value="1"/>
</dbReference>
<gene>
    <name evidence="7" type="ORF">CB0940_11590</name>
    <name evidence="8" type="ORF">RHO25_013129</name>
</gene>
<evidence type="ECO:0000259" key="6">
    <source>
        <dbReference type="Pfam" id="PF00171"/>
    </source>
</evidence>
<dbReference type="PANTHER" id="PTHR43570">
    <property type="entry name" value="ALDEHYDE DEHYDROGENASE"/>
    <property type="match status" value="1"/>
</dbReference>
<dbReference type="Gene3D" id="3.40.309.10">
    <property type="entry name" value="Aldehyde Dehydrogenase, Chain A, domain 2"/>
    <property type="match status" value="1"/>
</dbReference>
<evidence type="ECO:0000313" key="10">
    <source>
        <dbReference type="Proteomes" id="UP001302367"/>
    </source>
</evidence>
<dbReference type="InterPro" id="IPR012394">
    <property type="entry name" value="Aldehyde_DH_NAD(P)"/>
</dbReference>
<dbReference type="PANTHER" id="PTHR43570:SF16">
    <property type="entry name" value="ALDEHYDE DEHYDROGENASE TYPE III, ISOFORM Q"/>
    <property type="match status" value="1"/>
</dbReference>
<dbReference type="InterPro" id="IPR015590">
    <property type="entry name" value="Aldehyde_DH_dom"/>
</dbReference>
<dbReference type="PROSITE" id="PS00070">
    <property type="entry name" value="ALDEHYDE_DEHYDR_CYS"/>
    <property type="match status" value="1"/>
</dbReference>
<dbReference type="Pfam" id="PF00171">
    <property type="entry name" value="Aldedh"/>
    <property type="match status" value="1"/>
</dbReference>
<keyword evidence="3 4" id="KW-0560">Oxidoreductase</keyword>
<feature type="domain" description="Aldehyde dehydrogenase" evidence="6">
    <location>
        <begin position="5"/>
        <end position="433"/>
    </location>
</feature>
<keyword evidence="10" id="KW-1185">Reference proteome</keyword>
<protein>
    <recommendedName>
        <fullName evidence="4">Aldehyde dehydrogenase</fullName>
    </recommendedName>
</protein>
<evidence type="ECO:0000256" key="1">
    <source>
        <dbReference type="ARBA" id="ARBA00009986"/>
    </source>
</evidence>
<dbReference type="InterPro" id="IPR016160">
    <property type="entry name" value="Ald_DH_CS_CYS"/>
</dbReference>
<dbReference type="InterPro" id="IPR016163">
    <property type="entry name" value="Ald_DH_C"/>
</dbReference>
<dbReference type="Proteomes" id="UP001302367">
    <property type="component" value="Chromosome 9"/>
</dbReference>
<proteinExistence type="inferred from homology"/>
<keyword evidence="2" id="KW-0125">Carotenoid biosynthesis</keyword>
<feature type="active site" evidence="5">
    <location>
        <position position="252"/>
    </location>
</feature>
<dbReference type="GO" id="GO:0005737">
    <property type="term" value="C:cytoplasm"/>
    <property type="evidence" value="ECO:0007669"/>
    <property type="project" value="TreeGrafter"/>
</dbReference>
<dbReference type="Gene3D" id="3.40.605.10">
    <property type="entry name" value="Aldehyde Dehydrogenase, Chain A, domain 1"/>
    <property type="match status" value="1"/>
</dbReference>
<dbReference type="GO" id="GO:0004029">
    <property type="term" value="F:aldehyde dehydrogenase (NAD+) activity"/>
    <property type="evidence" value="ECO:0007669"/>
    <property type="project" value="TreeGrafter"/>
</dbReference>
<reference evidence="8 10" key="2">
    <citation type="submission" date="2023-09" db="EMBL/GenBank/DDBJ databases">
        <title>Complete-Gapless Cercospora beticola genome.</title>
        <authorList>
            <person name="Wyatt N.A."/>
            <person name="Spanner R.E."/>
            <person name="Bolton M.D."/>
        </authorList>
    </citation>
    <scope>NUCLEOTIDE SEQUENCE [LARGE SCALE GENOMIC DNA]</scope>
    <source>
        <strain evidence="8">Cb09-40</strain>
    </source>
</reference>
<comment type="similarity">
    <text evidence="1 4">Belongs to the aldehyde dehydrogenase family.</text>
</comment>
<dbReference type="FunFam" id="3.40.605.10:FF:000004">
    <property type="entry name" value="Aldehyde dehydrogenase"/>
    <property type="match status" value="1"/>
</dbReference>
<dbReference type="InterPro" id="IPR016161">
    <property type="entry name" value="Ald_DH/histidinol_DH"/>
</dbReference>
<dbReference type="PIRSF" id="PIRSF036492">
    <property type="entry name" value="ALDH"/>
    <property type="match status" value="1"/>
</dbReference>
<dbReference type="Proteomes" id="UP000230605">
    <property type="component" value="Chromosome 9"/>
</dbReference>
<name>A0A2G5HEC7_CERBT</name>
<feature type="active site" evidence="5">
    <location>
        <position position="218"/>
    </location>
</feature>